<protein>
    <recommendedName>
        <fullName evidence="4">Secreted protein</fullName>
    </recommendedName>
</protein>
<keyword evidence="1" id="KW-0732">Signal</keyword>
<dbReference type="EMBL" id="VDEP01000140">
    <property type="protein sequence ID" value="KAA1128658.1"/>
    <property type="molecule type" value="Genomic_DNA"/>
</dbReference>
<accession>A0A5B0RTI4</accession>
<proteinExistence type="predicted"/>
<reference evidence="2 3" key="1">
    <citation type="submission" date="2019-05" db="EMBL/GenBank/DDBJ databases">
        <title>Emergence of the Ug99 lineage of the wheat stem rust pathogen through somatic hybridization.</title>
        <authorList>
            <person name="Li F."/>
            <person name="Upadhyaya N.M."/>
            <person name="Sperschneider J."/>
            <person name="Matny O."/>
            <person name="Nguyen-Phuc H."/>
            <person name="Mago R."/>
            <person name="Raley C."/>
            <person name="Miller M.E."/>
            <person name="Silverstein K.A.T."/>
            <person name="Henningsen E."/>
            <person name="Hirsch C.D."/>
            <person name="Visser B."/>
            <person name="Pretorius Z.A."/>
            <person name="Steffenson B.J."/>
            <person name="Schwessinger B."/>
            <person name="Dodds P.N."/>
            <person name="Figueroa M."/>
        </authorList>
    </citation>
    <scope>NUCLEOTIDE SEQUENCE [LARGE SCALE GENOMIC DNA]</scope>
    <source>
        <strain evidence="2 3">Ug99</strain>
    </source>
</reference>
<comment type="caution">
    <text evidence="2">The sequence shown here is derived from an EMBL/GenBank/DDBJ whole genome shotgun (WGS) entry which is preliminary data.</text>
</comment>
<gene>
    <name evidence="2" type="ORF">PGTUg99_021591</name>
</gene>
<dbReference type="Proteomes" id="UP000325313">
    <property type="component" value="Unassembled WGS sequence"/>
</dbReference>
<evidence type="ECO:0008006" key="4">
    <source>
        <dbReference type="Google" id="ProtNLM"/>
    </source>
</evidence>
<name>A0A5B0RTI4_PUCGR</name>
<evidence type="ECO:0000256" key="1">
    <source>
        <dbReference type="SAM" id="SignalP"/>
    </source>
</evidence>
<dbReference type="AlphaFoldDB" id="A0A5B0RTI4"/>
<sequence length="74" mass="8037">MPFLFLFFYSSVYFAMLKETTGVHHRSIISIPARQAHSAVEIGLARVGNDLSSLDLTAVVGCHEIEVGPTFGSP</sequence>
<feature type="chain" id="PRO_5022861073" description="Secreted protein" evidence="1">
    <location>
        <begin position="23"/>
        <end position="74"/>
    </location>
</feature>
<evidence type="ECO:0000313" key="2">
    <source>
        <dbReference type="EMBL" id="KAA1128658.1"/>
    </source>
</evidence>
<evidence type="ECO:0000313" key="3">
    <source>
        <dbReference type="Proteomes" id="UP000325313"/>
    </source>
</evidence>
<organism evidence="2 3">
    <name type="scientific">Puccinia graminis f. sp. tritici</name>
    <dbReference type="NCBI Taxonomy" id="56615"/>
    <lineage>
        <taxon>Eukaryota</taxon>
        <taxon>Fungi</taxon>
        <taxon>Dikarya</taxon>
        <taxon>Basidiomycota</taxon>
        <taxon>Pucciniomycotina</taxon>
        <taxon>Pucciniomycetes</taxon>
        <taxon>Pucciniales</taxon>
        <taxon>Pucciniaceae</taxon>
        <taxon>Puccinia</taxon>
    </lineage>
</organism>
<feature type="signal peptide" evidence="1">
    <location>
        <begin position="1"/>
        <end position="22"/>
    </location>
</feature>